<evidence type="ECO:0000313" key="2">
    <source>
        <dbReference type="Proteomes" id="UP000679779"/>
    </source>
</evidence>
<organism evidence="1 2">
    <name type="scientific">Paenibacillus albilobatus</name>
    <dbReference type="NCBI Taxonomy" id="2716884"/>
    <lineage>
        <taxon>Bacteria</taxon>
        <taxon>Bacillati</taxon>
        <taxon>Bacillota</taxon>
        <taxon>Bacilli</taxon>
        <taxon>Bacillales</taxon>
        <taxon>Paenibacillaceae</taxon>
        <taxon>Paenibacillus</taxon>
    </lineage>
</organism>
<dbReference type="AlphaFoldDB" id="A0A919XCA0"/>
<comment type="caution">
    <text evidence="1">The sequence shown here is derived from an EMBL/GenBank/DDBJ whole genome shotgun (WGS) entry which is preliminary data.</text>
</comment>
<proteinExistence type="predicted"/>
<gene>
    <name evidence="1" type="ORF">J2TS6_01500</name>
</gene>
<dbReference type="Pfam" id="PF14107">
    <property type="entry name" value="DUF4280"/>
    <property type="match status" value="1"/>
</dbReference>
<dbReference type="InterPro" id="IPR025460">
    <property type="entry name" value="DUF4280"/>
</dbReference>
<evidence type="ECO:0008006" key="3">
    <source>
        <dbReference type="Google" id="ProtNLM"/>
    </source>
</evidence>
<evidence type="ECO:0000313" key="1">
    <source>
        <dbReference type="EMBL" id="GIO29009.1"/>
    </source>
</evidence>
<sequence>MQETTLLEYDRRYKERGLEGLGKQKEDIRVQSGKGRKGSYVVAGAILSCSFGTQPTRLTMPECHGVYVKGKAQMNVGDFVPGVNIPSFGNCSCPLNPAVQSSNLVDIYGVKKAPCTPVVTMPWLNGKSDVLVEGKPALLSDCTHQCLYGGVIRIEDDGQELD</sequence>
<reference evidence="1" key="1">
    <citation type="submission" date="2021-03" db="EMBL/GenBank/DDBJ databases">
        <title>Antimicrobial resistance genes in bacteria isolated from Japanese honey, and their potential for conferring macrolide and lincosamide resistance in the American foulbrood pathogen Paenibacillus larvae.</title>
        <authorList>
            <person name="Okamoto M."/>
            <person name="Kumagai M."/>
            <person name="Kanamori H."/>
            <person name="Takamatsu D."/>
        </authorList>
    </citation>
    <scope>NUCLEOTIDE SEQUENCE</scope>
    <source>
        <strain evidence="1">J2TS6</strain>
    </source>
</reference>
<dbReference type="Proteomes" id="UP000679779">
    <property type="component" value="Unassembled WGS sequence"/>
</dbReference>
<accession>A0A919XCA0</accession>
<dbReference type="EMBL" id="BORQ01000001">
    <property type="protein sequence ID" value="GIO29009.1"/>
    <property type="molecule type" value="Genomic_DNA"/>
</dbReference>
<name>A0A919XCA0_9BACL</name>
<protein>
    <recommendedName>
        <fullName evidence="3">DUF4280 domain-containing protein</fullName>
    </recommendedName>
</protein>
<keyword evidence="2" id="KW-1185">Reference proteome</keyword>